<dbReference type="Proteomes" id="UP001296706">
    <property type="component" value="Unassembled WGS sequence"/>
</dbReference>
<keyword evidence="2 3" id="KW-0378">Hydrolase</keyword>
<dbReference type="PROSITE" id="PS51462">
    <property type="entry name" value="NUDIX"/>
    <property type="match status" value="1"/>
</dbReference>
<dbReference type="PANTHER" id="PTHR16099:SF5">
    <property type="entry name" value="NUCLEOTIDE TRIPHOSPHATE DIPHOSPHATASE NUDT15"/>
    <property type="match status" value="1"/>
</dbReference>
<dbReference type="PRINTS" id="PR00502">
    <property type="entry name" value="NUDIXFAMILY"/>
</dbReference>
<feature type="domain" description="Nudix hydrolase" evidence="4">
    <location>
        <begin position="35"/>
        <end position="166"/>
    </location>
</feature>
<reference evidence="5 6" key="1">
    <citation type="submission" date="2020-04" db="EMBL/GenBank/DDBJ databases">
        <authorList>
            <person name="Klaysubun C."/>
            <person name="Duangmal K."/>
            <person name="Lipun K."/>
        </authorList>
    </citation>
    <scope>NUCLEOTIDE SEQUENCE [LARGE SCALE GENOMIC DNA]</scope>
    <source>
        <strain evidence="5 6">JCM 11839</strain>
    </source>
</reference>
<dbReference type="Pfam" id="PF00293">
    <property type="entry name" value="NUDIX"/>
    <property type="match status" value="1"/>
</dbReference>
<sequence>MLLPDGVEVRELEGQRAGGEERVGAHAREHRCVTQVRVGVGAVVVEDGRVLVMRRAGAHGAGLWGLPGGHQEFGESPEHTAVREVAEETGLVVDVTARLGFTDDPMPDIGRHYVTLFLACRRTGGELRLMEPEKATDLAWLTLDELRERRDELFVPLRHCLDTGLLGADSSAWMSTPS</sequence>
<dbReference type="EMBL" id="JAAXKY010000085">
    <property type="protein sequence ID" value="NMH79999.1"/>
    <property type="molecule type" value="Genomic_DNA"/>
</dbReference>
<comment type="similarity">
    <text evidence="1 3">Belongs to the Nudix hydrolase family.</text>
</comment>
<dbReference type="SUPFAM" id="SSF55811">
    <property type="entry name" value="Nudix"/>
    <property type="match status" value="1"/>
</dbReference>
<gene>
    <name evidence="5" type="ORF">HF577_23255</name>
</gene>
<accession>A0ABX1RKH5</accession>
<dbReference type="InterPro" id="IPR015797">
    <property type="entry name" value="NUDIX_hydrolase-like_dom_sf"/>
</dbReference>
<evidence type="ECO:0000313" key="5">
    <source>
        <dbReference type="EMBL" id="NMH79999.1"/>
    </source>
</evidence>
<evidence type="ECO:0000256" key="3">
    <source>
        <dbReference type="RuleBase" id="RU003476"/>
    </source>
</evidence>
<comment type="caution">
    <text evidence="5">The sequence shown here is derived from an EMBL/GenBank/DDBJ whole genome shotgun (WGS) entry which is preliminary data.</text>
</comment>
<dbReference type="CDD" id="cd04678">
    <property type="entry name" value="NUDIX_MTH2_Nudt15"/>
    <property type="match status" value="1"/>
</dbReference>
<evidence type="ECO:0000256" key="2">
    <source>
        <dbReference type="ARBA" id="ARBA00022801"/>
    </source>
</evidence>
<proteinExistence type="inferred from homology"/>
<evidence type="ECO:0000256" key="1">
    <source>
        <dbReference type="ARBA" id="ARBA00005582"/>
    </source>
</evidence>
<name>A0ABX1RKH5_9PSEU</name>
<dbReference type="Gene3D" id="3.90.79.10">
    <property type="entry name" value="Nucleoside Triphosphate Pyrophosphohydrolase"/>
    <property type="match status" value="1"/>
</dbReference>
<organism evidence="5 6">
    <name type="scientific">Pseudonocardia xinjiangensis</name>
    <dbReference type="NCBI Taxonomy" id="75289"/>
    <lineage>
        <taxon>Bacteria</taxon>
        <taxon>Bacillati</taxon>
        <taxon>Actinomycetota</taxon>
        <taxon>Actinomycetes</taxon>
        <taxon>Pseudonocardiales</taxon>
        <taxon>Pseudonocardiaceae</taxon>
        <taxon>Pseudonocardia</taxon>
    </lineage>
</organism>
<keyword evidence="6" id="KW-1185">Reference proteome</keyword>
<dbReference type="PANTHER" id="PTHR16099">
    <property type="entry name" value="8-OXO-DGTP DIPHOSPHATES NUDT15"/>
    <property type="match status" value="1"/>
</dbReference>
<protein>
    <submittedName>
        <fullName evidence="5">NUDIX domain-containing protein</fullName>
    </submittedName>
</protein>
<dbReference type="InterPro" id="IPR020476">
    <property type="entry name" value="Nudix_hydrolase"/>
</dbReference>
<dbReference type="PROSITE" id="PS00893">
    <property type="entry name" value="NUDIX_BOX"/>
    <property type="match status" value="1"/>
</dbReference>
<dbReference type="InterPro" id="IPR000086">
    <property type="entry name" value="NUDIX_hydrolase_dom"/>
</dbReference>
<evidence type="ECO:0000313" key="6">
    <source>
        <dbReference type="Proteomes" id="UP001296706"/>
    </source>
</evidence>
<evidence type="ECO:0000259" key="4">
    <source>
        <dbReference type="PROSITE" id="PS51462"/>
    </source>
</evidence>
<dbReference type="InterPro" id="IPR020084">
    <property type="entry name" value="NUDIX_hydrolase_CS"/>
</dbReference>